<dbReference type="Proteomes" id="UP000788993">
    <property type="component" value="Unassembled WGS sequence"/>
</dbReference>
<gene>
    <name evidence="1" type="ORF">OGATHE_005823</name>
</gene>
<comment type="caution">
    <text evidence="1">The sequence shown here is derived from an EMBL/GenBank/DDBJ whole genome shotgun (WGS) entry which is preliminary data.</text>
</comment>
<reference evidence="1" key="2">
    <citation type="submission" date="2021-01" db="EMBL/GenBank/DDBJ databases">
        <authorList>
            <person name="Schikora-Tamarit M.A."/>
        </authorList>
    </citation>
    <scope>NUCLEOTIDE SEQUENCE</scope>
    <source>
        <strain evidence="1">NCAIM Y.01608</strain>
    </source>
</reference>
<name>A0A9P8SYJ7_9ASCO</name>
<sequence>MVDEISRCEPFHAAAIILPMSSFSISATASSDGISSLGVFVSLESLESSFPSSFLFAESDVSSPVSSFFCICSRFSVIFASSCIVLCASRALLIVLNVSLMIPPFSLRDPIQPPSPKNVLCDFINMLALAMYIDPIVWRISKPKDSILRFSASSWNLLLNERIISSDLSVSVYKESLAVSFLTNSFLISSLRCLLSSSNLSCSSFFTLSCSFFIILSFCSSLRSPYLPSSSLRLPLGAVF</sequence>
<organism evidence="1 2">
    <name type="scientific">Ogataea polymorpha</name>
    <dbReference type="NCBI Taxonomy" id="460523"/>
    <lineage>
        <taxon>Eukaryota</taxon>
        <taxon>Fungi</taxon>
        <taxon>Dikarya</taxon>
        <taxon>Ascomycota</taxon>
        <taxon>Saccharomycotina</taxon>
        <taxon>Pichiomycetes</taxon>
        <taxon>Pichiales</taxon>
        <taxon>Pichiaceae</taxon>
        <taxon>Ogataea</taxon>
    </lineage>
</organism>
<protein>
    <submittedName>
        <fullName evidence="1">Uncharacterized protein</fullName>
    </submittedName>
</protein>
<dbReference type="EMBL" id="JAEUBD010001504">
    <property type="protein sequence ID" value="KAH3659778.1"/>
    <property type="molecule type" value="Genomic_DNA"/>
</dbReference>
<dbReference type="AlphaFoldDB" id="A0A9P8SYJ7"/>
<evidence type="ECO:0000313" key="2">
    <source>
        <dbReference type="Proteomes" id="UP000788993"/>
    </source>
</evidence>
<proteinExistence type="predicted"/>
<reference evidence="1" key="1">
    <citation type="journal article" date="2021" name="Open Biol.">
        <title>Shared evolutionary footprints suggest mitochondrial oxidative damage underlies multiple complex I losses in fungi.</title>
        <authorList>
            <person name="Schikora-Tamarit M.A."/>
            <person name="Marcet-Houben M."/>
            <person name="Nosek J."/>
            <person name="Gabaldon T."/>
        </authorList>
    </citation>
    <scope>NUCLEOTIDE SEQUENCE</scope>
    <source>
        <strain evidence="1">NCAIM Y.01608</strain>
    </source>
</reference>
<accession>A0A9P8SYJ7</accession>
<keyword evidence="2" id="KW-1185">Reference proteome</keyword>
<evidence type="ECO:0000313" key="1">
    <source>
        <dbReference type="EMBL" id="KAH3659778.1"/>
    </source>
</evidence>